<dbReference type="Proteomes" id="UP000828390">
    <property type="component" value="Unassembled WGS sequence"/>
</dbReference>
<protein>
    <submittedName>
        <fullName evidence="1">Uncharacterized protein</fullName>
    </submittedName>
</protein>
<evidence type="ECO:0000313" key="2">
    <source>
        <dbReference type="Proteomes" id="UP000828390"/>
    </source>
</evidence>
<keyword evidence="2" id="KW-1185">Reference proteome</keyword>
<reference evidence="1" key="1">
    <citation type="journal article" date="2019" name="bioRxiv">
        <title>The Genome of the Zebra Mussel, Dreissena polymorpha: A Resource for Invasive Species Research.</title>
        <authorList>
            <person name="McCartney M.A."/>
            <person name="Auch B."/>
            <person name="Kono T."/>
            <person name="Mallez S."/>
            <person name="Zhang Y."/>
            <person name="Obille A."/>
            <person name="Becker A."/>
            <person name="Abrahante J.E."/>
            <person name="Garbe J."/>
            <person name="Badalamenti J.P."/>
            <person name="Herman A."/>
            <person name="Mangelson H."/>
            <person name="Liachko I."/>
            <person name="Sullivan S."/>
            <person name="Sone E.D."/>
            <person name="Koren S."/>
            <person name="Silverstein K.A.T."/>
            <person name="Beckman K.B."/>
            <person name="Gohl D.M."/>
        </authorList>
    </citation>
    <scope>NUCLEOTIDE SEQUENCE</scope>
    <source>
        <strain evidence="1">Duluth1</strain>
        <tissue evidence="1">Whole animal</tissue>
    </source>
</reference>
<comment type="caution">
    <text evidence="1">The sequence shown here is derived from an EMBL/GenBank/DDBJ whole genome shotgun (WGS) entry which is preliminary data.</text>
</comment>
<dbReference type="AlphaFoldDB" id="A0A9D4JIM3"/>
<name>A0A9D4JIM3_DREPO</name>
<organism evidence="1 2">
    <name type="scientific">Dreissena polymorpha</name>
    <name type="common">Zebra mussel</name>
    <name type="synonym">Mytilus polymorpha</name>
    <dbReference type="NCBI Taxonomy" id="45954"/>
    <lineage>
        <taxon>Eukaryota</taxon>
        <taxon>Metazoa</taxon>
        <taxon>Spiralia</taxon>
        <taxon>Lophotrochozoa</taxon>
        <taxon>Mollusca</taxon>
        <taxon>Bivalvia</taxon>
        <taxon>Autobranchia</taxon>
        <taxon>Heteroconchia</taxon>
        <taxon>Euheterodonta</taxon>
        <taxon>Imparidentia</taxon>
        <taxon>Neoheterodontei</taxon>
        <taxon>Myida</taxon>
        <taxon>Dreissenoidea</taxon>
        <taxon>Dreissenidae</taxon>
        <taxon>Dreissena</taxon>
    </lineage>
</organism>
<gene>
    <name evidence="1" type="ORF">DPMN_140020</name>
</gene>
<reference evidence="1" key="2">
    <citation type="submission" date="2020-11" db="EMBL/GenBank/DDBJ databases">
        <authorList>
            <person name="McCartney M.A."/>
            <person name="Auch B."/>
            <person name="Kono T."/>
            <person name="Mallez S."/>
            <person name="Becker A."/>
            <person name="Gohl D.M."/>
            <person name="Silverstein K.A.T."/>
            <person name="Koren S."/>
            <person name="Bechman K.B."/>
            <person name="Herman A."/>
            <person name="Abrahante J.E."/>
            <person name="Garbe J."/>
        </authorList>
    </citation>
    <scope>NUCLEOTIDE SEQUENCE</scope>
    <source>
        <strain evidence="1">Duluth1</strain>
        <tissue evidence="1">Whole animal</tissue>
    </source>
</reference>
<sequence>MTELLRLKEELKSDANATAASGHILHSPPPLSTSANRIRVRSCTESSFAI</sequence>
<proteinExistence type="predicted"/>
<dbReference type="EMBL" id="JAIWYP010000006">
    <property type="protein sequence ID" value="KAH3811609.1"/>
    <property type="molecule type" value="Genomic_DNA"/>
</dbReference>
<accession>A0A9D4JIM3</accession>
<evidence type="ECO:0000313" key="1">
    <source>
        <dbReference type="EMBL" id="KAH3811609.1"/>
    </source>
</evidence>